<dbReference type="InterPro" id="IPR013423">
    <property type="entry name" value="CHP02594"/>
</dbReference>
<evidence type="ECO:0000259" key="1">
    <source>
        <dbReference type="Pfam" id="PF05257"/>
    </source>
</evidence>
<dbReference type="Pfam" id="PF05257">
    <property type="entry name" value="CHAP"/>
    <property type="match status" value="1"/>
</dbReference>
<name>A0ABP1FC46_9FLAO</name>
<dbReference type="EMBL" id="CAXJRC010000042">
    <property type="protein sequence ID" value="CAL2107901.1"/>
    <property type="molecule type" value="Genomic_DNA"/>
</dbReference>
<dbReference type="Gene3D" id="3.90.1720.10">
    <property type="entry name" value="endopeptidase domain like (from Nostoc punctiforme)"/>
    <property type="match status" value="1"/>
</dbReference>
<dbReference type="NCBIfam" id="TIGR02594">
    <property type="entry name" value="TIGR02594 family protein"/>
    <property type="match status" value="1"/>
</dbReference>
<proteinExistence type="predicted"/>
<reference evidence="2 3" key="1">
    <citation type="submission" date="2024-05" db="EMBL/GenBank/DDBJ databases">
        <authorList>
            <person name="Duchaud E."/>
        </authorList>
    </citation>
    <scope>NUCLEOTIDE SEQUENCE [LARGE SCALE GENOMIC DNA]</scope>
    <source>
        <strain evidence="2">Ena-SAMPLE-TAB-13-05-2024-13:56:06:370-140305</strain>
    </source>
</reference>
<accession>A0ABP1FC46</accession>
<evidence type="ECO:0000313" key="2">
    <source>
        <dbReference type="EMBL" id="CAL2107901.1"/>
    </source>
</evidence>
<dbReference type="SUPFAM" id="SSF54001">
    <property type="entry name" value="Cysteine proteinases"/>
    <property type="match status" value="1"/>
</dbReference>
<evidence type="ECO:0000313" key="3">
    <source>
        <dbReference type="Proteomes" id="UP001497602"/>
    </source>
</evidence>
<gene>
    <name evidence="2" type="ORF">T190115A13A_50143</name>
</gene>
<organism evidence="2 3">
    <name type="scientific">Tenacibaculum vairaonense</name>
    <dbReference type="NCBI Taxonomy" id="3137860"/>
    <lineage>
        <taxon>Bacteria</taxon>
        <taxon>Pseudomonadati</taxon>
        <taxon>Bacteroidota</taxon>
        <taxon>Flavobacteriia</taxon>
        <taxon>Flavobacteriales</taxon>
        <taxon>Flavobacteriaceae</taxon>
        <taxon>Tenacibaculum</taxon>
    </lineage>
</organism>
<dbReference type="InterPro" id="IPR038765">
    <property type="entry name" value="Papain-like_cys_pep_sf"/>
</dbReference>
<keyword evidence="3" id="KW-1185">Reference proteome</keyword>
<sequence>MSASAKKSNNCMNSLLSVALSQYGVKEIKGQKDHPQILHYFKSLGFDSAKFKDETAWCSAFAGWVAQQAGYEHSNQLTARSWLQVGTTTHQPNQGDVVVLWRESPNSWKGHVGFLVKETNRYVYLLGGNQGNSVCVKAYPKNRVIGYRKLRKNG</sequence>
<feature type="domain" description="Peptidase C51" evidence="1">
    <location>
        <begin position="53"/>
        <end position="129"/>
    </location>
</feature>
<protein>
    <submittedName>
        <fullName evidence="2">TIGR02594 family protein</fullName>
    </submittedName>
</protein>
<comment type="caution">
    <text evidence="2">The sequence shown here is derived from an EMBL/GenBank/DDBJ whole genome shotgun (WGS) entry which is preliminary data.</text>
</comment>
<dbReference type="Proteomes" id="UP001497602">
    <property type="component" value="Unassembled WGS sequence"/>
</dbReference>
<dbReference type="InterPro" id="IPR007921">
    <property type="entry name" value="CHAP_dom"/>
</dbReference>